<evidence type="ECO:0000259" key="1">
    <source>
        <dbReference type="Pfam" id="PF00134"/>
    </source>
</evidence>
<dbReference type="EMBL" id="MCOG01000097">
    <property type="protein sequence ID" value="ORY50665.1"/>
    <property type="molecule type" value="Genomic_DNA"/>
</dbReference>
<evidence type="ECO:0000313" key="2">
    <source>
        <dbReference type="EMBL" id="ORY50665.1"/>
    </source>
</evidence>
<dbReference type="InterPro" id="IPR006671">
    <property type="entry name" value="Cyclin_N"/>
</dbReference>
<dbReference type="OrthoDB" id="10250320at2759"/>
<name>A0A1Y2CWF1_9FUNG</name>
<feature type="domain" description="Cyclin N-terminal" evidence="1">
    <location>
        <begin position="72"/>
        <end position="183"/>
    </location>
</feature>
<dbReference type="InterPro" id="IPR036915">
    <property type="entry name" value="Cyclin-like_sf"/>
</dbReference>
<comment type="caution">
    <text evidence="2">The sequence shown here is derived from an EMBL/GenBank/DDBJ whole genome shotgun (WGS) entry which is preliminary data.</text>
</comment>
<dbReference type="Pfam" id="PF00134">
    <property type="entry name" value="Cyclin_N"/>
    <property type="match status" value="1"/>
</dbReference>
<evidence type="ECO:0000313" key="3">
    <source>
        <dbReference type="Proteomes" id="UP000193920"/>
    </source>
</evidence>
<dbReference type="STRING" id="1754190.A0A1Y2CWF1"/>
<gene>
    <name evidence="2" type="ORF">LY90DRAFT_383798</name>
</gene>
<proteinExistence type="predicted"/>
<dbReference type="AlphaFoldDB" id="A0A1Y2CWF1"/>
<organism evidence="2 3">
    <name type="scientific">Neocallimastix californiae</name>
    <dbReference type="NCBI Taxonomy" id="1754190"/>
    <lineage>
        <taxon>Eukaryota</taxon>
        <taxon>Fungi</taxon>
        <taxon>Fungi incertae sedis</taxon>
        <taxon>Chytridiomycota</taxon>
        <taxon>Chytridiomycota incertae sedis</taxon>
        <taxon>Neocallimastigomycetes</taxon>
        <taxon>Neocallimastigales</taxon>
        <taxon>Neocallimastigaceae</taxon>
        <taxon>Neocallimastix</taxon>
    </lineage>
</organism>
<dbReference type="Proteomes" id="UP000193920">
    <property type="component" value="Unassembled WGS sequence"/>
</dbReference>
<dbReference type="SUPFAM" id="SSF47954">
    <property type="entry name" value="Cyclin-like"/>
    <property type="match status" value="1"/>
</dbReference>
<keyword evidence="3" id="KW-1185">Reference proteome</keyword>
<protein>
    <recommendedName>
        <fullName evidence="1">Cyclin N-terminal domain-containing protein</fullName>
    </recommendedName>
</protein>
<dbReference type="Gene3D" id="1.10.472.10">
    <property type="entry name" value="Cyclin-like"/>
    <property type="match status" value="1"/>
</dbReference>
<reference evidence="2 3" key="1">
    <citation type="submission" date="2016-08" db="EMBL/GenBank/DDBJ databases">
        <title>A Parts List for Fungal Cellulosomes Revealed by Comparative Genomics.</title>
        <authorList>
            <consortium name="DOE Joint Genome Institute"/>
            <person name="Haitjema C.H."/>
            <person name="Gilmore S.P."/>
            <person name="Henske J.K."/>
            <person name="Solomon K.V."/>
            <person name="De Groot R."/>
            <person name="Kuo A."/>
            <person name="Mondo S.J."/>
            <person name="Salamov A.A."/>
            <person name="Labutti K."/>
            <person name="Zhao Z."/>
            <person name="Chiniquy J."/>
            <person name="Barry K."/>
            <person name="Brewer H.M."/>
            <person name="Purvine S.O."/>
            <person name="Wright A.T."/>
            <person name="Boxma B."/>
            <person name="Van Alen T."/>
            <person name="Hackstein J.H."/>
            <person name="Baker S.E."/>
            <person name="Grigoriev I.V."/>
            <person name="O'Malley M.A."/>
        </authorList>
    </citation>
    <scope>NUCLEOTIDE SEQUENCE [LARGE SCALE GENOMIC DNA]</scope>
    <source>
        <strain evidence="2 3">G1</strain>
    </source>
</reference>
<sequence length="206" mass="23394">MPSRTAANNYNLYEIQKTNCISPKNTYRSKRSSMSSVCSYKNEKECYKPLSSGIIGFTAELVAAVIPCSSYNAKHPKTRYLPELLPFINKVCKKCRVNLRTMLFAVIYAKRFGEALESKGSSARGEYGTCHRIFLASLLLAKKGQDDAVYFDNNQLADCTDGIWSVKDIELMERALASTIGFDFIVDEETIKCFVEEHRSELCWFR</sequence>
<dbReference type="CDD" id="cd20557">
    <property type="entry name" value="CYCLIN_ScPCL1-like"/>
    <property type="match status" value="1"/>
</dbReference>
<accession>A0A1Y2CWF1</accession>